<keyword evidence="2" id="KW-0812">Transmembrane</keyword>
<sequence>MTHAFATAVKGAVAGFAAVAMLTPLAASTASAATTTGSNQQSFIQYDVAESPAADGGKGLTSLLTDFNTYWTPNKGVTDAGVATLQHDDELTESINNAAFGADGKTAQDQRALSDAQMNSTNTLYDALGPTIGGYFKSDMEDGKLPKTAAFLEAMDKSVSTGDAKGTYAHPRPYVDRANYKGEKIDLKGLKSTLDIKKVPGYENFDWGDGEAPDNEYEGLAESGSFPSGHTTFAFTQGVGLSAILPELGPQIMTRVSEAGNNRIVLGVHYPLDIMGGHIAGAYGVATALNDPAVAKQAQEARAELQSVLGADCQANKVTKNADLHSCINTTNANGQSSKKPYGGYTNDFTDAVVKNPVKDEDSALAAYEARMTYGFKQTGDTTKRPVVPEGAENLLANVEYFNTDDASDPSDAKLKFTTDELRQVIAASEIQSGYPLDASSDGWGRINLAKIYTARVTFDGTDPTTRKITSISFGHHRNEVRIAATTAPTQPKADELSTLLKDYNNYFDFYAGGVNTNDKTGTLKHDDELTEEINNKAAAETKNGTNDQQARAVSDAAMNSTDTLYDALGPVLGAYYKKAMENKQLPKTAAFLEDMDGSVSTGTAKKYYQHPRPYIDRVNYQGKTLNMGDLKQTLNIEKVKAYEDQGQYDGLANSGSFPSGHTTFAFTQGAGLSYILPELGPEIMTRVSEAGNNRIVLGVHYPLDILGGHIAGQYGVATAVSGNDKAKADAAAARTELVNYLTAQCKADGHGDTLEACIANTGASSDKGYTNGFTDDVVKTAVTDRKSAIDAYTARMTYGFQQTGKAGQTAVVPDAAVSMLDNVAAFKNLTADQKKAVLAATEGDSGYPLDASSEGWARINLAKAYSAKVTLDKSGKVVKVEPGQTTPSVVTVNTGDNGNNNGGNNGGSDNNGNNNGGQTDNNQQGNNGQNGHNGQNGQNAGTNNAGNNGANGQQGSNGSNGNAGTNNGKTNNGTNAAKTGKLSRTGTAIVGIVVAVAVIAVAGAAMVIRRRRA</sequence>
<feature type="domain" description="Phosphatidic acid phosphatase type 2/haloperoxidase" evidence="4">
    <location>
        <begin position="145"/>
        <end position="289"/>
    </location>
</feature>
<proteinExistence type="predicted"/>
<evidence type="ECO:0000313" key="6">
    <source>
        <dbReference type="Proteomes" id="UP000216444"/>
    </source>
</evidence>
<dbReference type="Gene3D" id="1.20.144.10">
    <property type="entry name" value="Phosphatidic acid phosphatase type 2/haloperoxidase"/>
    <property type="match status" value="2"/>
</dbReference>
<feature type="region of interest" description="Disordered" evidence="1">
    <location>
        <begin position="881"/>
        <end position="980"/>
    </location>
</feature>
<feature type="chain" id="PRO_5012469823" evidence="3">
    <location>
        <begin position="33"/>
        <end position="1014"/>
    </location>
</feature>
<keyword evidence="3" id="KW-0732">Signal</keyword>
<dbReference type="RefSeq" id="WP_094662255.1">
    <property type="nucleotide sequence ID" value="NZ_MWWV01000003.1"/>
</dbReference>
<gene>
    <name evidence="5" type="ORF">BTIS_0443</name>
</gene>
<dbReference type="SUPFAM" id="SSF48317">
    <property type="entry name" value="Acid phosphatase/Vanadium-dependent haloperoxidase"/>
    <property type="match status" value="2"/>
</dbReference>
<keyword evidence="2" id="KW-1133">Transmembrane helix</keyword>
<dbReference type="InterPro" id="IPR001011">
    <property type="entry name" value="Acid_Pase_classA_bac"/>
</dbReference>
<feature type="transmembrane region" description="Helical" evidence="2">
    <location>
        <begin position="989"/>
        <end position="1009"/>
    </location>
</feature>
<keyword evidence="6" id="KW-1185">Reference proteome</keyword>
<feature type="signal peptide" evidence="3">
    <location>
        <begin position="1"/>
        <end position="32"/>
    </location>
</feature>
<dbReference type="EMBL" id="MWWV01000003">
    <property type="protein sequence ID" value="OZG58722.1"/>
    <property type="molecule type" value="Genomic_DNA"/>
</dbReference>
<comment type="caution">
    <text evidence="5">The sequence shown here is derived from an EMBL/GenBank/DDBJ whole genome shotgun (WGS) entry which is preliminary data.</text>
</comment>
<dbReference type="InterPro" id="IPR036938">
    <property type="entry name" value="PAP2/HPO_sf"/>
</dbReference>
<dbReference type="Proteomes" id="UP000216444">
    <property type="component" value="Unassembled WGS sequence"/>
</dbReference>
<organism evidence="5 6">
    <name type="scientific">Bifidobacterium tissieri</name>
    <dbReference type="NCBI Taxonomy" id="1630162"/>
    <lineage>
        <taxon>Bacteria</taxon>
        <taxon>Bacillati</taxon>
        <taxon>Actinomycetota</taxon>
        <taxon>Actinomycetes</taxon>
        <taxon>Bifidobacteriales</taxon>
        <taxon>Bifidobacteriaceae</taxon>
        <taxon>Bifidobacterium</taxon>
    </lineage>
</organism>
<dbReference type="SMART" id="SM00014">
    <property type="entry name" value="acidPPc"/>
    <property type="match status" value="2"/>
</dbReference>
<dbReference type="CDD" id="cd03397">
    <property type="entry name" value="PAP2_acid_phosphatase"/>
    <property type="match status" value="1"/>
</dbReference>
<protein>
    <submittedName>
        <fullName evidence="5">Acid phosphatase</fullName>
    </submittedName>
</protein>
<name>A0A261FHT9_9BIFI</name>
<keyword evidence="2" id="KW-0472">Membrane</keyword>
<dbReference type="GO" id="GO:0030288">
    <property type="term" value="C:outer membrane-bounded periplasmic space"/>
    <property type="evidence" value="ECO:0007669"/>
    <property type="project" value="InterPro"/>
</dbReference>
<evidence type="ECO:0000259" key="4">
    <source>
        <dbReference type="SMART" id="SM00014"/>
    </source>
</evidence>
<evidence type="ECO:0000256" key="1">
    <source>
        <dbReference type="SAM" id="MobiDB-lite"/>
    </source>
</evidence>
<evidence type="ECO:0000313" key="5">
    <source>
        <dbReference type="EMBL" id="OZG58722.1"/>
    </source>
</evidence>
<dbReference type="PRINTS" id="PR00483">
    <property type="entry name" value="BACPHPHTASE"/>
</dbReference>
<feature type="domain" description="Phosphatidic acid phosphatase type 2/haloperoxidase" evidence="4">
    <location>
        <begin position="587"/>
        <end position="721"/>
    </location>
</feature>
<dbReference type="AlphaFoldDB" id="A0A261FHT9"/>
<dbReference type="InterPro" id="IPR000326">
    <property type="entry name" value="PAP2/HPO"/>
</dbReference>
<reference evidence="5 6" key="1">
    <citation type="journal article" date="2017" name="BMC Genomics">
        <title>Comparative genomic and phylogenomic analyses of the Bifidobacteriaceae family.</title>
        <authorList>
            <person name="Lugli G.A."/>
            <person name="Milani C."/>
            <person name="Turroni F."/>
            <person name="Duranti S."/>
            <person name="Mancabelli L."/>
            <person name="Mangifesta M."/>
            <person name="Ferrario C."/>
            <person name="Modesto M."/>
            <person name="Mattarelli P."/>
            <person name="Jiri K."/>
            <person name="van Sinderen D."/>
            <person name="Ventura M."/>
        </authorList>
    </citation>
    <scope>NUCLEOTIDE SEQUENCE [LARGE SCALE GENOMIC DNA]</scope>
    <source>
        <strain evidence="5 6">DSM 100201</strain>
    </source>
</reference>
<feature type="compositionally biased region" description="Polar residues" evidence="1">
    <location>
        <begin position="884"/>
        <end position="893"/>
    </location>
</feature>
<evidence type="ECO:0000256" key="3">
    <source>
        <dbReference type="SAM" id="SignalP"/>
    </source>
</evidence>
<accession>A0A261FHT9</accession>
<dbReference type="GO" id="GO:0003993">
    <property type="term" value="F:acid phosphatase activity"/>
    <property type="evidence" value="ECO:0007669"/>
    <property type="project" value="InterPro"/>
</dbReference>
<feature type="compositionally biased region" description="Low complexity" evidence="1">
    <location>
        <begin position="908"/>
        <end position="980"/>
    </location>
</feature>
<dbReference type="PANTHER" id="PTHR14969">
    <property type="entry name" value="SPHINGOSINE-1-PHOSPHATE PHOSPHOHYDROLASE"/>
    <property type="match status" value="1"/>
</dbReference>
<dbReference type="PANTHER" id="PTHR14969:SF60">
    <property type="entry name" value="NON-SPECIFIC ACID PHOSPHATASE"/>
    <property type="match status" value="1"/>
</dbReference>
<evidence type="ECO:0000256" key="2">
    <source>
        <dbReference type="SAM" id="Phobius"/>
    </source>
</evidence>
<dbReference type="Pfam" id="PF01569">
    <property type="entry name" value="PAP2"/>
    <property type="match status" value="2"/>
</dbReference>